<dbReference type="Gene3D" id="3.20.20.70">
    <property type="entry name" value="Aldolase class I"/>
    <property type="match status" value="1"/>
</dbReference>
<gene>
    <name evidence="9" type="primary">trpF</name>
    <name evidence="12" type="ORF">H9966_09480</name>
</gene>
<dbReference type="InterPro" id="IPR001240">
    <property type="entry name" value="PRAI_dom"/>
</dbReference>
<keyword evidence="8 9" id="KW-0413">Isomerase</keyword>
<evidence type="ECO:0000256" key="8">
    <source>
        <dbReference type="ARBA" id="ARBA00023235"/>
    </source>
</evidence>
<dbReference type="InterPro" id="IPR013785">
    <property type="entry name" value="Aldolase_TIM"/>
</dbReference>
<dbReference type="HAMAP" id="MF_00135">
    <property type="entry name" value="PRAI"/>
    <property type="match status" value="1"/>
</dbReference>
<dbReference type="PANTHER" id="PTHR42894">
    <property type="entry name" value="N-(5'-PHOSPHORIBOSYL)ANTHRANILATE ISOMERASE"/>
    <property type="match status" value="1"/>
</dbReference>
<organism evidence="12 13">
    <name type="scientific">Candidatus Prevotella avicola</name>
    <dbReference type="NCBI Taxonomy" id="2838738"/>
    <lineage>
        <taxon>Bacteria</taxon>
        <taxon>Pseudomonadati</taxon>
        <taxon>Bacteroidota</taxon>
        <taxon>Bacteroidia</taxon>
        <taxon>Bacteroidales</taxon>
        <taxon>Prevotellaceae</taxon>
        <taxon>Prevotella</taxon>
    </lineage>
</organism>
<evidence type="ECO:0000313" key="12">
    <source>
        <dbReference type="EMBL" id="HIZ70082.1"/>
    </source>
</evidence>
<dbReference type="EMBL" id="DXBE01000070">
    <property type="protein sequence ID" value="HIZ70082.1"/>
    <property type="molecule type" value="Genomic_DNA"/>
</dbReference>
<evidence type="ECO:0000259" key="11">
    <source>
        <dbReference type="Pfam" id="PF00697"/>
    </source>
</evidence>
<evidence type="ECO:0000256" key="10">
    <source>
        <dbReference type="SAM" id="MobiDB-lite"/>
    </source>
</evidence>
<keyword evidence="7 9" id="KW-0057">Aromatic amino acid biosynthesis</keyword>
<dbReference type="Pfam" id="PF00697">
    <property type="entry name" value="PRAI"/>
    <property type="match status" value="1"/>
</dbReference>
<feature type="domain" description="N-(5'phosphoribosyl) anthranilate isomerase (PRAI)" evidence="11">
    <location>
        <begin position="3"/>
        <end position="201"/>
    </location>
</feature>
<name>A0A9D2G0A8_9BACT</name>
<comment type="caution">
    <text evidence="12">The sequence shown here is derived from an EMBL/GenBank/DDBJ whole genome shotgun (WGS) entry which is preliminary data.</text>
</comment>
<keyword evidence="5 9" id="KW-0028">Amino-acid biosynthesis</keyword>
<evidence type="ECO:0000256" key="6">
    <source>
        <dbReference type="ARBA" id="ARBA00022822"/>
    </source>
</evidence>
<dbReference type="Proteomes" id="UP000824055">
    <property type="component" value="Unassembled WGS sequence"/>
</dbReference>
<dbReference type="GO" id="GO:0004640">
    <property type="term" value="F:phosphoribosylanthranilate isomerase activity"/>
    <property type="evidence" value="ECO:0007669"/>
    <property type="project" value="UniProtKB-UniRule"/>
</dbReference>
<comment type="pathway">
    <text evidence="2 9">Amino-acid biosynthesis; L-tryptophan biosynthesis; L-tryptophan from chorismate: step 3/5.</text>
</comment>
<evidence type="ECO:0000256" key="1">
    <source>
        <dbReference type="ARBA" id="ARBA00001164"/>
    </source>
</evidence>
<dbReference type="EC" id="5.3.1.24" evidence="3 9"/>
<reference evidence="12" key="1">
    <citation type="journal article" date="2021" name="PeerJ">
        <title>Extensive microbial diversity within the chicken gut microbiome revealed by metagenomics and culture.</title>
        <authorList>
            <person name="Gilroy R."/>
            <person name="Ravi A."/>
            <person name="Getino M."/>
            <person name="Pursley I."/>
            <person name="Horton D.L."/>
            <person name="Alikhan N.F."/>
            <person name="Baker D."/>
            <person name="Gharbi K."/>
            <person name="Hall N."/>
            <person name="Watson M."/>
            <person name="Adriaenssens E.M."/>
            <person name="Foster-Nyarko E."/>
            <person name="Jarju S."/>
            <person name="Secka A."/>
            <person name="Antonio M."/>
            <person name="Oren A."/>
            <person name="Chaudhuri R.R."/>
            <person name="La Ragione R."/>
            <person name="Hildebrand F."/>
            <person name="Pallen M.J."/>
        </authorList>
    </citation>
    <scope>NUCLEOTIDE SEQUENCE</scope>
    <source>
        <strain evidence="12">ChiHecec3B27-8219</strain>
    </source>
</reference>
<evidence type="ECO:0000256" key="5">
    <source>
        <dbReference type="ARBA" id="ARBA00022605"/>
    </source>
</evidence>
<dbReference type="InterPro" id="IPR044643">
    <property type="entry name" value="TrpF_fam"/>
</dbReference>
<reference evidence="12" key="2">
    <citation type="submission" date="2021-04" db="EMBL/GenBank/DDBJ databases">
        <authorList>
            <person name="Gilroy R."/>
        </authorList>
    </citation>
    <scope>NUCLEOTIDE SEQUENCE</scope>
    <source>
        <strain evidence="12">ChiHecec3B27-8219</strain>
    </source>
</reference>
<protein>
    <recommendedName>
        <fullName evidence="4 9">N-(5'-phosphoribosyl)anthranilate isomerase</fullName>
        <shortName evidence="9">PRAI</shortName>
        <ecNumber evidence="3 9">5.3.1.24</ecNumber>
    </recommendedName>
</protein>
<evidence type="ECO:0000256" key="3">
    <source>
        <dbReference type="ARBA" id="ARBA00012572"/>
    </source>
</evidence>
<dbReference type="PANTHER" id="PTHR42894:SF1">
    <property type="entry name" value="N-(5'-PHOSPHORIBOSYL)ANTHRANILATE ISOMERASE"/>
    <property type="match status" value="1"/>
</dbReference>
<dbReference type="SUPFAM" id="SSF51366">
    <property type="entry name" value="Ribulose-phoshate binding barrel"/>
    <property type="match status" value="1"/>
</dbReference>
<keyword evidence="6 9" id="KW-0822">Tryptophan biosynthesis</keyword>
<dbReference type="InterPro" id="IPR011060">
    <property type="entry name" value="RibuloseP-bd_barrel"/>
</dbReference>
<dbReference type="AlphaFoldDB" id="A0A9D2G0A8"/>
<evidence type="ECO:0000256" key="2">
    <source>
        <dbReference type="ARBA" id="ARBA00004664"/>
    </source>
</evidence>
<feature type="region of interest" description="Disordered" evidence="10">
    <location>
        <begin position="212"/>
        <end position="232"/>
    </location>
</feature>
<evidence type="ECO:0000256" key="9">
    <source>
        <dbReference type="HAMAP-Rule" id="MF_00135"/>
    </source>
</evidence>
<comment type="similarity">
    <text evidence="9">Belongs to the TrpF family.</text>
</comment>
<evidence type="ECO:0000256" key="4">
    <source>
        <dbReference type="ARBA" id="ARBA00022272"/>
    </source>
</evidence>
<evidence type="ECO:0000313" key="13">
    <source>
        <dbReference type="Proteomes" id="UP000824055"/>
    </source>
</evidence>
<accession>A0A9D2G0A8</accession>
<dbReference type="GO" id="GO:0000162">
    <property type="term" value="P:L-tryptophan biosynthetic process"/>
    <property type="evidence" value="ECO:0007669"/>
    <property type="project" value="UniProtKB-UniRule"/>
</dbReference>
<sequence>MRVKVCGMNFPDNVAAVDALGVDLLGFVFYPNSPRCVATPPEKLPPTRAKRVGVFVDQDEDEILSAVGRYGLDGVQLHGAESPDFCRRLRGSLPPGTLLVKAVGVASSEDLTTALAYEEVADGLLFDTRCATHGGSGRRFDWSLLSRYRGNLPFLLSGGLGPGDEERVRSFHHPRCQGVDLNSRFELSPGIKDVAVLARFLRGVGHEPSHGTGQLLDIASVSPLPSGDESPG</sequence>
<dbReference type="CDD" id="cd00405">
    <property type="entry name" value="PRAI"/>
    <property type="match status" value="1"/>
</dbReference>
<comment type="catalytic activity">
    <reaction evidence="1 9">
        <text>N-(5-phospho-beta-D-ribosyl)anthranilate = 1-(2-carboxyphenylamino)-1-deoxy-D-ribulose 5-phosphate</text>
        <dbReference type="Rhea" id="RHEA:21540"/>
        <dbReference type="ChEBI" id="CHEBI:18277"/>
        <dbReference type="ChEBI" id="CHEBI:58613"/>
        <dbReference type="EC" id="5.3.1.24"/>
    </reaction>
</comment>
<evidence type="ECO:0000256" key="7">
    <source>
        <dbReference type="ARBA" id="ARBA00023141"/>
    </source>
</evidence>
<proteinExistence type="inferred from homology"/>